<evidence type="ECO:0000256" key="8">
    <source>
        <dbReference type="ARBA" id="ARBA00022777"/>
    </source>
</evidence>
<comment type="pathway">
    <text evidence="2">Carbohydrate degradation; glycolysis; pyruvate from D-glyceraldehyde 3-phosphate: step 5/5.</text>
</comment>
<dbReference type="Gene3D" id="3.20.20.60">
    <property type="entry name" value="Phosphoenolpyruvate-binding domains"/>
    <property type="match status" value="2"/>
</dbReference>
<dbReference type="RefSeq" id="WP_377001257.1">
    <property type="nucleotide sequence ID" value="NZ_JBHSQE010000005.1"/>
</dbReference>
<dbReference type="InterPro" id="IPR040442">
    <property type="entry name" value="Pyrv_kinase-like_dom_sf"/>
</dbReference>
<keyword evidence="15" id="KW-1185">Reference proteome</keyword>
<comment type="similarity">
    <text evidence="3">Belongs to the pyruvate kinase family.</text>
</comment>
<keyword evidence="10" id="KW-0460">Magnesium</keyword>
<reference evidence="15" key="1">
    <citation type="journal article" date="2019" name="Int. J. Syst. Evol. Microbiol.">
        <title>The Global Catalogue of Microorganisms (GCM) 10K type strain sequencing project: providing services to taxonomists for standard genome sequencing and annotation.</title>
        <authorList>
            <consortium name="The Broad Institute Genomics Platform"/>
            <consortium name="The Broad Institute Genome Sequencing Center for Infectious Disease"/>
            <person name="Wu L."/>
            <person name="Ma J."/>
        </authorList>
    </citation>
    <scope>NUCLEOTIDE SEQUENCE [LARGE SCALE GENOMIC DNA]</scope>
    <source>
        <strain evidence="15">CCUG 51943</strain>
    </source>
</reference>
<comment type="caution">
    <text evidence="14">The sequence shown here is derived from an EMBL/GenBank/DDBJ whole genome shotgun (WGS) entry which is preliminary data.</text>
</comment>
<gene>
    <name evidence="14" type="ORF">ACFPUZ_07655</name>
</gene>
<dbReference type="EC" id="2.7.1.40" evidence="4"/>
<dbReference type="InterPro" id="IPR015813">
    <property type="entry name" value="Pyrv/PenolPyrv_kinase-like_dom"/>
</dbReference>
<evidence type="ECO:0000256" key="7">
    <source>
        <dbReference type="ARBA" id="ARBA00022741"/>
    </source>
</evidence>
<evidence type="ECO:0000256" key="12">
    <source>
        <dbReference type="ARBA" id="ARBA00023317"/>
    </source>
</evidence>
<keyword evidence="9" id="KW-0067">ATP-binding</keyword>
<keyword evidence="6" id="KW-0479">Metal-binding</keyword>
<feature type="domain" description="Pyruvate kinase barrel" evidence="13">
    <location>
        <begin position="324"/>
        <end position="593"/>
    </location>
</feature>
<dbReference type="InterPro" id="IPR001697">
    <property type="entry name" value="Pyr_Knase"/>
</dbReference>
<dbReference type="SUPFAM" id="SSF50800">
    <property type="entry name" value="PK beta-barrel domain-like"/>
    <property type="match status" value="1"/>
</dbReference>
<dbReference type="NCBIfam" id="NF011314">
    <property type="entry name" value="PRK14725.1"/>
    <property type="match status" value="1"/>
</dbReference>
<keyword evidence="8 14" id="KW-0418">Kinase</keyword>
<comment type="cofactor">
    <cofactor evidence="1">
        <name>K(+)</name>
        <dbReference type="ChEBI" id="CHEBI:29103"/>
    </cofactor>
</comment>
<dbReference type="Proteomes" id="UP001596244">
    <property type="component" value="Unassembled WGS sequence"/>
</dbReference>
<name>A0ABW1QBX9_9CORY</name>
<evidence type="ECO:0000256" key="9">
    <source>
        <dbReference type="ARBA" id="ARBA00022840"/>
    </source>
</evidence>
<dbReference type="PANTHER" id="PTHR11817">
    <property type="entry name" value="PYRUVATE KINASE"/>
    <property type="match status" value="1"/>
</dbReference>
<dbReference type="Pfam" id="PF00224">
    <property type="entry name" value="PK"/>
    <property type="match status" value="2"/>
</dbReference>
<dbReference type="GO" id="GO:0016301">
    <property type="term" value="F:kinase activity"/>
    <property type="evidence" value="ECO:0007669"/>
    <property type="project" value="UniProtKB-KW"/>
</dbReference>
<evidence type="ECO:0000256" key="4">
    <source>
        <dbReference type="ARBA" id="ARBA00012142"/>
    </source>
</evidence>
<evidence type="ECO:0000259" key="13">
    <source>
        <dbReference type="Pfam" id="PF00224"/>
    </source>
</evidence>
<evidence type="ECO:0000256" key="6">
    <source>
        <dbReference type="ARBA" id="ARBA00022723"/>
    </source>
</evidence>
<dbReference type="Gene3D" id="2.40.33.10">
    <property type="entry name" value="PK beta-barrel domain-like"/>
    <property type="match status" value="1"/>
</dbReference>
<dbReference type="InterPro" id="IPR015793">
    <property type="entry name" value="Pyrv_Knase_brl"/>
</dbReference>
<organism evidence="14 15">
    <name type="scientific">Corynebacterium nasicanis</name>
    <dbReference type="NCBI Taxonomy" id="1448267"/>
    <lineage>
        <taxon>Bacteria</taxon>
        <taxon>Bacillati</taxon>
        <taxon>Actinomycetota</taxon>
        <taxon>Actinomycetes</taxon>
        <taxon>Mycobacteriales</taxon>
        <taxon>Corynebacteriaceae</taxon>
        <taxon>Corynebacterium</taxon>
    </lineage>
</organism>
<evidence type="ECO:0000256" key="3">
    <source>
        <dbReference type="ARBA" id="ARBA00008663"/>
    </source>
</evidence>
<feature type="domain" description="Pyruvate kinase barrel" evidence="13">
    <location>
        <begin position="148"/>
        <end position="225"/>
    </location>
</feature>
<sequence>MQAQCEGTDQPSGRTAVEARLQELITEVDGLIDAVRAEESRVAAEISRVAPNHRDGAVNLVHYAELRQHDIRTVQGGLASIGATRLSTAEPAVLARLQAARNVLSAYNGEPLKYTDVEVRDAFALADDILEDHATELLGYSSEETHSRIMVTLPTEAGEDLDLVRGFVAAGMELARINCAHDGPEVWKRMIDHVHTAAAEYGRDIKVAMDLAGPKVRTGRIAPGPAVGRARVTRQDTGRVLTPAKIWLTPDDAPDISIPADLPGRPTLPLRVEREWLEALAPGDEISFHDNRDAKRKFVVTRQENGGVLAEGQRNAYITNSTLLESDYTKTRVSGVPPTEQRLRLQRGDTLLLTDDPAPATPAPGRTPRISCTLPEAVRAIEVGQRVLFDDGSIAGRAVEKRSDGEYTVVELRIDYAGPNGTNLAAYKGINLPETVLPLPSLTEEDIAAFRFVAEHGDIANISFIRDTDDVAFVLDTLEEIAAESADPERVRRLGIVLKIETIPAYENLCPVLLAGMRHPNLGIMIARGDLAVELGFDRMAEVPRLIAQMAEAAHVPVITATQVLESLAKSGLPTRAEITDAAYALRSEAVMLNKGPHITDAIRILHTLSTKLGRSQRKNRQMLRQIGSWMPEND</sequence>
<dbReference type="InterPro" id="IPR015806">
    <property type="entry name" value="Pyrv_Knase_insert_dom_sf"/>
</dbReference>
<dbReference type="InterPro" id="IPR011037">
    <property type="entry name" value="Pyrv_Knase-like_insert_dom_sf"/>
</dbReference>
<keyword evidence="7" id="KW-0547">Nucleotide-binding</keyword>
<dbReference type="EMBL" id="JBHSQE010000005">
    <property type="protein sequence ID" value="MFC6146678.1"/>
    <property type="molecule type" value="Genomic_DNA"/>
</dbReference>
<proteinExistence type="inferred from homology"/>
<evidence type="ECO:0000256" key="1">
    <source>
        <dbReference type="ARBA" id="ARBA00001958"/>
    </source>
</evidence>
<evidence type="ECO:0000256" key="5">
    <source>
        <dbReference type="ARBA" id="ARBA00022679"/>
    </source>
</evidence>
<evidence type="ECO:0000256" key="2">
    <source>
        <dbReference type="ARBA" id="ARBA00004997"/>
    </source>
</evidence>
<keyword evidence="12 14" id="KW-0670">Pyruvate</keyword>
<accession>A0ABW1QBX9</accession>
<keyword evidence="5" id="KW-0808">Transferase</keyword>
<protein>
    <recommendedName>
        <fullName evidence="4">pyruvate kinase</fullName>
        <ecNumber evidence="4">2.7.1.40</ecNumber>
    </recommendedName>
</protein>
<keyword evidence="11" id="KW-0324">Glycolysis</keyword>
<evidence type="ECO:0000313" key="15">
    <source>
        <dbReference type="Proteomes" id="UP001596244"/>
    </source>
</evidence>
<evidence type="ECO:0000256" key="11">
    <source>
        <dbReference type="ARBA" id="ARBA00023152"/>
    </source>
</evidence>
<dbReference type="SUPFAM" id="SSF51621">
    <property type="entry name" value="Phosphoenolpyruvate/pyruvate domain"/>
    <property type="match status" value="1"/>
</dbReference>
<evidence type="ECO:0000256" key="10">
    <source>
        <dbReference type="ARBA" id="ARBA00022842"/>
    </source>
</evidence>
<evidence type="ECO:0000313" key="14">
    <source>
        <dbReference type="EMBL" id="MFC6146678.1"/>
    </source>
</evidence>